<dbReference type="OrthoDB" id="2143914at2759"/>
<dbReference type="Pfam" id="PF00249">
    <property type="entry name" value="Myb_DNA-binding"/>
    <property type="match status" value="3"/>
</dbReference>
<feature type="domain" description="Myb-like" evidence="8">
    <location>
        <begin position="335"/>
        <end position="388"/>
    </location>
</feature>
<dbReference type="InterPro" id="IPR050560">
    <property type="entry name" value="MYB_TF"/>
</dbReference>
<evidence type="ECO:0000313" key="11">
    <source>
        <dbReference type="Proteomes" id="UP001165082"/>
    </source>
</evidence>
<feature type="domain" description="HTH myb-type" evidence="9">
    <location>
        <begin position="282"/>
        <end position="334"/>
    </location>
</feature>
<dbReference type="PANTHER" id="PTHR45614">
    <property type="entry name" value="MYB PROTEIN-RELATED"/>
    <property type="match status" value="1"/>
</dbReference>
<feature type="region of interest" description="Disordered" evidence="7">
    <location>
        <begin position="228"/>
        <end position="253"/>
    </location>
</feature>
<keyword evidence="5" id="KW-0804">Transcription</keyword>
<gene>
    <name evidence="10" type="ORF">TrRE_jg10282</name>
</gene>
<dbReference type="GO" id="GO:0000978">
    <property type="term" value="F:RNA polymerase II cis-regulatory region sequence-specific DNA binding"/>
    <property type="evidence" value="ECO:0007669"/>
    <property type="project" value="TreeGrafter"/>
</dbReference>
<feature type="region of interest" description="Disordered" evidence="7">
    <location>
        <begin position="488"/>
        <end position="510"/>
    </location>
</feature>
<proteinExistence type="predicted"/>
<evidence type="ECO:0000259" key="8">
    <source>
        <dbReference type="PROSITE" id="PS50090"/>
    </source>
</evidence>
<dbReference type="PROSITE" id="PS51294">
    <property type="entry name" value="HTH_MYB"/>
    <property type="match status" value="3"/>
</dbReference>
<dbReference type="EMBL" id="BRXZ01000076">
    <property type="protein sequence ID" value="GMI04490.1"/>
    <property type="molecule type" value="Genomic_DNA"/>
</dbReference>
<dbReference type="FunFam" id="1.10.10.60:FF:000016">
    <property type="entry name" value="Transcriptional activator Myb isoform A"/>
    <property type="match status" value="1"/>
</dbReference>
<dbReference type="PROSITE" id="PS50090">
    <property type="entry name" value="MYB_LIKE"/>
    <property type="match status" value="3"/>
</dbReference>
<dbReference type="FunFam" id="1.10.10.60:FF:000010">
    <property type="entry name" value="Transcriptional activator Myb isoform A"/>
    <property type="match status" value="1"/>
</dbReference>
<feature type="compositionally biased region" description="Low complexity" evidence="7">
    <location>
        <begin position="61"/>
        <end position="79"/>
    </location>
</feature>
<feature type="compositionally biased region" description="Low complexity" evidence="7">
    <location>
        <begin position="691"/>
        <end position="705"/>
    </location>
</feature>
<feature type="region of interest" description="Disordered" evidence="7">
    <location>
        <begin position="1"/>
        <end position="104"/>
    </location>
</feature>
<sequence length="948" mass="98289">MGLSPHALNQKRIDSRISPSTANSHGLMRVSGATFGGTGATVEPNKSRTSKQKRFLSALGSKKTSTSPKPTTSPITSSSMDALMMPPPVPQSPPVPKSTSKGSLDNGAVDDAEYSMPNGFPGFNPSAAPPAAPAAPAALGNLENLDMIEMDSDLHGGLSESLFQYGAGDEVGDGDFAGLNMDSYHSYAGGDEVYSGFEMGMVGEDFAPVGIGIPGLPHEQQQNMNIVQTRTRPKKKTPAPKGESKARNKKGKAPKVILMHEDGTTPNWEERLKKSMKPRRERKPPVGGKWSEEEDAKLKHIVETHGAKNWKGIAELLGTLRNDVQCLHRWNKVLKPGLHKGPWTEEEDNIVRYMVMEHGVGMVKWSVIASQLQGRIGKQCRERWFNHLDPAIKKGEWTGIEDNVVFEAQLVFGNRWSEIAKLLPGRTENAVKNRFNSSAHKKWLATQPPAKQVVKKTGIVKEPNPVEIKRVYKLAEVLFMEAAKEKERRGNEYAKKPMQKPPPLPPRKVEVGGMMEVGAEGGGAGAGGKGGGKGGVGKGGGKKGGGTFMVPPPGGPGGDMIDLGSDLTSSLDYETMAGKPPTPIAGLLACSDSDDLMLQNELFEIIENIEGSVSGGGMGISEAVKSVALVGSSTSSGQGSGGCGAHGNGRGKSNTSSPSSMTGMPDHLRPPGLHIKLEPGSSGARGGDVESNTSSLSSRGSGAVSETPVSQAMRLAGVGGTMAGTPGSGRSKGSGGKGSGWKGSGLGGGAEGDGKGGNAEGGAEGAGAGEEGGDQEEGKDLPLDLGVKIFHHLNPAAQRDIMKQLIEKKLVEQYENMSIGGTTGEHNKDIVGDSGEMVTDKRPGSGNEASVQVGLSGGLSSGLPGVLPFNINADELDLTGILEGSGLGDLGDLIGPGNDAAIRTGFTPRGLMATPSGAAGGATRAAREHEKIMQVAVTAAAAAVGGGG</sequence>
<dbReference type="InterPro" id="IPR001005">
    <property type="entry name" value="SANT/Myb"/>
</dbReference>
<feature type="non-terminal residue" evidence="10">
    <location>
        <position position="1"/>
    </location>
</feature>
<feature type="compositionally biased region" description="Gly residues" evidence="7">
    <location>
        <begin position="717"/>
        <end position="770"/>
    </location>
</feature>
<feature type="domain" description="HTH myb-type" evidence="9">
    <location>
        <begin position="335"/>
        <end position="392"/>
    </location>
</feature>
<feature type="domain" description="Myb-like" evidence="8">
    <location>
        <begin position="389"/>
        <end position="439"/>
    </location>
</feature>
<feature type="domain" description="HTH myb-type" evidence="9">
    <location>
        <begin position="393"/>
        <end position="443"/>
    </location>
</feature>
<organism evidence="10 11">
    <name type="scientific">Triparma retinervis</name>
    <dbReference type="NCBI Taxonomy" id="2557542"/>
    <lineage>
        <taxon>Eukaryota</taxon>
        <taxon>Sar</taxon>
        <taxon>Stramenopiles</taxon>
        <taxon>Ochrophyta</taxon>
        <taxon>Bolidophyceae</taxon>
        <taxon>Parmales</taxon>
        <taxon>Triparmaceae</taxon>
        <taxon>Triparma</taxon>
    </lineage>
</organism>
<evidence type="ECO:0000313" key="10">
    <source>
        <dbReference type="EMBL" id="GMI04490.1"/>
    </source>
</evidence>
<keyword evidence="6" id="KW-0539">Nucleus</keyword>
<dbReference type="Proteomes" id="UP001165082">
    <property type="component" value="Unassembled WGS sequence"/>
</dbReference>
<feature type="compositionally biased region" description="Pro residues" evidence="7">
    <location>
        <begin position="85"/>
        <end position="96"/>
    </location>
</feature>
<reference evidence="10" key="1">
    <citation type="submission" date="2022-07" db="EMBL/GenBank/DDBJ databases">
        <title>Genome analysis of Parmales, a sister group of diatoms, reveals the evolutionary specialization of diatoms from phago-mixotrophs to photoautotrophs.</title>
        <authorList>
            <person name="Ban H."/>
            <person name="Sato S."/>
            <person name="Yoshikawa S."/>
            <person name="Kazumasa Y."/>
            <person name="Nakamura Y."/>
            <person name="Ichinomiya M."/>
            <person name="Saitoh K."/>
            <person name="Sato N."/>
            <person name="Blanc-Mathieu R."/>
            <person name="Endo H."/>
            <person name="Kuwata A."/>
            <person name="Ogata H."/>
        </authorList>
    </citation>
    <scope>NUCLEOTIDE SEQUENCE</scope>
</reference>
<evidence type="ECO:0000256" key="1">
    <source>
        <dbReference type="ARBA" id="ARBA00004123"/>
    </source>
</evidence>
<dbReference type="GO" id="GO:0005634">
    <property type="term" value="C:nucleus"/>
    <property type="evidence" value="ECO:0007669"/>
    <property type="project" value="UniProtKB-SubCell"/>
</dbReference>
<dbReference type="GO" id="GO:0000981">
    <property type="term" value="F:DNA-binding transcription factor activity, RNA polymerase II-specific"/>
    <property type="evidence" value="ECO:0007669"/>
    <property type="project" value="TreeGrafter"/>
</dbReference>
<keyword evidence="11" id="KW-1185">Reference proteome</keyword>
<dbReference type="InterPro" id="IPR009057">
    <property type="entry name" value="Homeodomain-like_sf"/>
</dbReference>
<dbReference type="SMART" id="SM00717">
    <property type="entry name" value="SANT"/>
    <property type="match status" value="3"/>
</dbReference>
<feature type="compositionally biased region" description="Gly residues" evidence="7">
    <location>
        <begin position="638"/>
        <end position="650"/>
    </location>
</feature>
<evidence type="ECO:0000256" key="3">
    <source>
        <dbReference type="ARBA" id="ARBA00023015"/>
    </source>
</evidence>
<evidence type="ECO:0000256" key="4">
    <source>
        <dbReference type="ARBA" id="ARBA00023125"/>
    </source>
</evidence>
<comment type="caution">
    <text evidence="10">The sequence shown here is derived from an EMBL/GenBank/DDBJ whole genome shotgun (WGS) entry which is preliminary data.</text>
</comment>
<evidence type="ECO:0000256" key="2">
    <source>
        <dbReference type="ARBA" id="ARBA00022737"/>
    </source>
</evidence>
<dbReference type="GO" id="GO:0000278">
    <property type="term" value="P:mitotic cell cycle"/>
    <property type="evidence" value="ECO:0007669"/>
    <property type="project" value="TreeGrafter"/>
</dbReference>
<dbReference type="PANTHER" id="PTHR45614:SF232">
    <property type="entry name" value="TRANSCRIPTION FACTOR MYB3R-2"/>
    <property type="match status" value="1"/>
</dbReference>
<keyword evidence="2" id="KW-0677">Repeat</keyword>
<feature type="compositionally biased region" description="Polar residues" evidence="7">
    <location>
        <begin position="652"/>
        <end position="662"/>
    </location>
</feature>
<accession>A0A9W7C7L0</accession>
<feature type="region of interest" description="Disordered" evidence="7">
    <location>
        <begin position="632"/>
        <end position="780"/>
    </location>
</feature>
<dbReference type="Gene3D" id="1.10.10.60">
    <property type="entry name" value="Homeodomain-like"/>
    <property type="match status" value="3"/>
</dbReference>
<evidence type="ECO:0000259" key="9">
    <source>
        <dbReference type="PROSITE" id="PS51294"/>
    </source>
</evidence>
<comment type="subcellular location">
    <subcellularLocation>
        <location evidence="1">Nucleus</location>
    </subcellularLocation>
</comment>
<feature type="region of interest" description="Disordered" evidence="7">
    <location>
        <begin position="522"/>
        <end position="545"/>
    </location>
</feature>
<dbReference type="SUPFAM" id="SSF46689">
    <property type="entry name" value="Homeodomain-like"/>
    <property type="match status" value="2"/>
</dbReference>
<evidence type="ECO:0000256" key="5">
    <source>
        <dbReference type="ARBA" id="ARBA00023163"/>
    </source>
</evidence>
<evidence type="ECO:0000256" key="6">
    <source>
        <dbReference type="ARBA" id="ARBA00023242"/>
    </source>
</evidence>
<feature type="domain" description="Myb-like" evidence="8">
    <location>
        <begin position="288"/>
        <end position="334"/>
    </location>
</feature>
<keyword evidence="3" id="KW-0805">Transcription regulation</keyword>
<dbReference type="GO" id="GO:0045944">
    <property type="term" value="P:positive regulation of transcription by RNA polymerase II"/>
    <property type="evidence" value="ECO:0007669"/>
    <property type="project" value="TreeGrafter"/>
</dbReference>
<evidence type="ECO:0000256" key="7">
    <source>
        <dbReference type="SAM" id="MobiDB-lite"/>
    </source>
</evidence>
<protein>
    <submittedName>
        <fullName evidence="10">Uncharacterized protein</fullName>
    </submittedName>
</protein>
<dbReference type="CDD" id="cd00167">
    <property type="entry name" value="SANT"/>
    <property type="match status" value="3"/>
</dbReference>
<dbReference type="InterPro" id="IPR017930">
    <property type="entry name" value="Myb_dom"/>
</dbReference>
<dbReference type="AlphaFoldDB" id="A0A9W7C7L0"/>
<keyword evidence="4" id="KW-0238">DNA-binding</keyword>
<name>A0A9W7C7L0_9STRA</name>